<sequence length="360" mass="39839">MSTVWMSLKRSLQCKSEPCDVYDPKARLHLNTILTKKAGRSGCSRSIANLKDVIHGSKKSLERPPSCSPRSIGSSEFLNPITHEPGTPGPGGHHHGFRYNPSPRAAAIKTPSKRTSSHENVAIMRCHKCGKDFGKWESLEAHHLSNHAVTELLEGDSSRRIVEIICRTSWLKNENSCGRIERVLKVHNMQKTLGRFEEHTEMVKNRASKLPKKHPRCLADGNELLRFYGTTIMCSLGMNGSSSLCASEKCNVCRIIRHGFSTKKDMKKGGIGVFTTATSGKAFESIDVHETHCVGVRKALLVCRVIAGRVHKPLDSYQELARQSGFDSVAGKVGLYANIEELYLLNPLALLPCFVVICKP</sequence>
<evidence type="ECO:0000313" key="2">
    <source>
        <dbReference type="Proteomes" id="UP000827976"/>
    </source>
</evidence>
<evidence type="ECO:0000313" key="1">
    <source>
        <dbReference type="EMBL" id="KAH7662239.1"/>
    </source>
</evidence>
<name>A0ACB7UNZ3_DIOAL</name>
<protein>
    <submittedName>
        <fullName evidence="1">ADP-ribosylation-containing protein</fullName>
    </submittedName>
</protein>
<gene>
    <name evidence="1" type="ORF">IHE45_15G119900</name>
</gene>
<dbReference type="EMBL" id="CM037025">
    <property type="protein sequence ID" value="KAH7662239.1"/>
    <property type="molecule type" value="Genomic_DNA"/>
</dbReference>
<comment type="caution">
    <text evidence="1">The sequence shown here is derived from an EMBL/GenBank/DDBJ whole genome shotgun (WGS) entry which is preliminary data.</text>
</comment>
<dbReference type="Proteomes" id="UP000827976">
    <property type="component" value="Chromosome 15"/>
</dbReference>
<proteinExistence type="predicted"/>
<organism evidence="1 2">
    <name type="scientific">Dioscorea alata</name>
    <name type="common">Purple yam</name>
    <dbReference type="NCBI Taxonomy" id="55571"/>
    <lineage>
        <taxon>Eukaryota</taxon>
        <taxon>Viridiplantae</taxon>
        <taxon>Streptophyta</taxon>
        <taxon>Embryophyta</taxon>
        <taxon>Tracheophyta</taxon>
        <taxon>Spermatophyta</taxon>
        <taxon>Magnoliopsida</taxon>
        <taxon>Liliopsida</taxon>
        <taxon>Dioscoreales</taxon>
        <taxon>Dioscoreaceae</taxon>
        <taxon>Dioscorea</taxon>
    </lineage>
</organism>
<keyword evidence="2" id="KW-1185">Reference proteome</keyword>
<accession>A0ACB7UNZ3</accession>
<reference evidence="2" key="1">
    <citation type="journal article" date="2022" name="Nat. Commun.">
        <title>Chromosome evolution and the genetic basis of agronomically important traits in greater yam.</title>
        <authorList>
            <person name="Bredeson J.V."/>
            <person name="Lyons J.B."/>
            <person name="Oniyinde I.O."/>
            <person name="Okereke N.R."/>
            <person name="Kolade O."/>
            <person name="Nnabue I."/>
            <person name="Nwadili C.O."/>
            <person name="Hribova E."/>
            <person name="Parker M."/>
            <person name="Nwogha J."/>
            <person name="Shu S."/>
            <person name="Carlson J."/>
            <person name="Kariba R."/>
            <person name="Muthemba S."/>
            <person name="Knop K."/>
            <person name="Barton G.J."/>
            <person name="Sherwood A.V."/>
            <person name="Lopez-Montes A."/>
            <person name="Asiedu R."/>
            <person name="Jamnadass R."/>
            <person name="Muchugi A."/>
            <person name="Goodstein D."/>
            <person name="Egesi C.N."/>
            <person name="Featherston J."/>
            <person name="Asfaw A."/>
            <person name="Simpson G.G."/>
            <person name="Dolezel J."/>
            <person name="Hendre P.S."/>
            <person name="Van Deynze A."/>
            <person name="Kumar P.L."/>
            <person name="Obidiegwu J.E."/>
            <person name="Bhattacharjee R."/>
            <person name="Rokhsar D.S."/>
        </authorList>
    </citation>
    <scope>NUCLEOTIDE SEQUENCE [LARGE SCALE GENOMIC DNA]</scope>
    <source>
        <strain evidence="2">cv. TDa95/00328</strain>
    </source>
</reference>